<dbReference type="PROSITE" id="PS51257">
    <property type="entry name" value="PROKAR_LIPOPROTEIN"/>
    <property type="match status" value="1"/>
</dbReference>
<gene>
    <name evidence="5" type="ORF">I5677_15195</name>
</gene>
<dbReference type="GO" id="GO:0030246">
    <property type="term" value="F:carbohydrate binding"/>
    <property type="evidence" value="ECO:0007669"/>
    <property type="project" value="TreeGrafter"/>
</dbReference>
<feature type="chain" id="PRO_5039521225" evidence="3">
    <location>
        <begin position="20"/>
        <end position="347"/>
    </location>
</feature>
<dbReference type="Proteomes" id="UP000623269">
    <property type="component" value="Unassembled WGS sequence"/>
</dbReference>
<feature type="domain" description="Periplasmic binding protein" evidence="4">
    <location>
        <begin position="40"/>
        <end position="293"/>
    </location>
</feature>
<dbReference type="InterPro" id="IPR050555">
    <property type="entry name" value="Bact_Solute-Bind_Prot2"/>
</dbReference>
<dbReference type="RefSeq" id="WP_197662494.1">
    <property type="nucleotide sequence ID" value="NZ_JAEAGR010000018.1"/>
</dbReference>
<keyword evidence="6" id="KW-1185">Reference proteome</keyword>
<comment type="caution">
    <text evidence="5">The sequence shown here is derived from an EMBL/GenBank/DDBJ whole genome shotgun (WGS) entry which is preliminary data.</text>
</comment>
<dbReference type="PANTHER" id="PTHR30036">
    <property type="entry name" value="D-XYLOSE-BINDING PERIPLASMIC PROTEIN"/>
    <property type="match status" value="1"/>
</dbReference>
<dbReference type="Gene3D" id="3.40.50.2300">
    <property type="match status" value="2"/>
</dbReference>
<dbReference type="GO" id="GO:0030288">
    <property type="term" value="C:outer membrane-bounded periplasmic space"/>
    <property type="evidence" value="ECO:0007669"/>
    <property type="project" value="TreeGrafter"/>
</dbReference>
<organism evidence="5 6">
    <name type="scientific">Mobilitalea sibirica</name>
    <dbReference type="NCBI Taxonomy" id="1462919"/>
    <lineage>
        <taxon>Bacteria</taxon>
        <taxon>Bacillati</taxon>
        <taxon>Bacillota</taxon>
        <taxon>Clostridia</taxon>
        <taxon>Lachnospirales</taxon>
        <taxon>Lachnospiraceae</taxon>
        <taxon>Mobilitalea</taxon>
    </lineage>
</organism>
<sequence length="347" mass="38327">MRRKGAVLLIFIMVAFSMSGCKDGEKNTKEVDDKEQKIQIGLSFDSFVIERWQRDREVFVFTAKELGAEVNVQNANGDINKQKSQIEYFIDKKVDVIVLIAVDSEACADVLKKAKEEGIIVIAYDRLVRNTNADLYISFDNEEVGRLMANTLVKDVPSQGNIITIFGPTSDHNVQLVEKGFNEVIEDSDLNIINSVYAKGWLAEEGYRAVNAALSITEQIDGVLCGNDNLASQAVKALSENRMAGEVIVTGQDAELAACQRIVEGTQTMTVFKPVDKLAKSAAEYAVKLAKGEDIDVKETINDGSYEVPYVKLEPIAVTKENIDEVIIGGGFHYEEDVYLNVPEALE</sequence>
<feature type="signal peptide" evidence="3">
    <location>
        <begin position="1"/>
        <end position="19"/>
    </location>
</feature>
<protein>
    <submittedName>
        <fullName evidence="5">Substrate-binding domain-containing protein</fullName>
    </submittedName>
</protein>
<evidence type="ECO:0000313" key="5">
    <source>
        <dbReference type="EMBL" id="MBH1942245.1"/>
    </source>
</evidence>
<evidence type="ECO:0000313" key="6">
    <source>
        <dbReference type="Proteomes" id="UP000623269"/>
    </source>
</evidence>
<evidence type="ECO:0000256" key="2">
    <source>
        <dbReference type="ARBA" id="ARBA00022729"/>
    </source>
</evidence>
<accession>A0A8J7HCD5</accession>
<dbReference type="InterPro" id="IPR028082">
    <property type="entry name" value="Peripla_BP_I"/>
</dbReference>
<evidence type="ECO:0000256" key="1">
    <source>
        <dbReference type="ARBA" id="ARBA00004196"/>
    </source>
</evidence>
<evidence type="ECO:0000259" key="4">
    <source>
        <dbReference type="Pfam" id="PF13407"/>
    </source>
</evidence>
<keyword evidence="2 3" id="KW-0732">Signal</keyword>
<dbReference type="PANTHER" id="PTHR30036:SF1">
    <property type="entry name" value="D-XYLOSE-BINDING PERIPLASMIC PROTEIN"/>
    <property type="match status" value="1"/>
</dbReference>
<proteinExistence type="predicted"/>
<dbReference type="SUPFAM" id="SSF53822">
    <property type="entry name" value="Periplasmic binding protein-like I"/>
    <property type="match status" value="1"/>
</dbReference>
<dbReference type="AlphaFoldDB" id="A0A8J7HCD5"/>
<name>A0A8J7HCD5_9FIRM</name>
<comment type="subcellular location">
    <subcellularLocation>
        <location evidence="1">Cell envelope</location>
    </subcellularLocation>
</comment>
<evidence type="ECO:0000256" key="3">
    <source>
        <dbReference type="SAM" id="SignalP"/>
    </source>
</evidence>
<dbReference type="InterPro" id="IPR025997">
    <property type="entry name" value="SBP_2_dom"/>
</dbReference>
<dbReference type="Pfam" id="PF13407">
    <property type="entry name" value="Peripla_BP_4"/>
    <property type="match status" value="1"/>
</dbReference>
<reference evidence="5" key="1">
    <citation type="submission" date="2020-12" db="EMBL/GenBank/DDBJ databases">
        <title>M. sibirica DSM 26468T genome.</title>
        <authorList>
            <person name="Thieme N."/>
            <person name="Rettenmaier R."/>
            <person name="Zverlov V."/>
            <person name="Liebl W."/>
        </authorList>
    </citation>
    <scope>NUCLEOTIDE SEQUENCE</scope>
    <source>
        <strain evidence="5">DSM 26468</strain>
    </source>
</reference>
<dbReference type="EMBL" id="JAEAGR010000018">
    <property type="protein sequence ID" value="MBH1942245.1"/>
    <property type="molecule type" value="Genomic_DNA"/>
</dbReference>